<reference evidence="1 2" key="1">
    <citation type="journal article" date="2020" name="Genome Biol. Evol.">
        <title>Comparative genomics of strictly vertically transmitted, feminizing microsporidia endosymbionts of amphipod crustaceans.</title>
        <authorList>
            <person name="Cormier A."/>
            <person name="Chebbi M.A."/>
            <person name="Giraud I."/>
            <person name="Wattier R."/>
            <person name="Teixeira M."/>
            <person name="Gilbert C."/>
            <person name="Rigaud T."/>
            <person name="Cordaux R."/>
        </authorList>
    </citation>
    <scope>NUCLEOTIDE SEQUENCE [LARGE SCALE GENOMIC DNA]</scope>
    <source>
        <strain evidence="1 2">Ou3-Ou53</strain>
    </source>
</reference>
<keyword evidence="2" id="KW-1185">Reference proteome</keyword>
<evidence type="ECO:0000313" key="1">
    <source>
        <dbReference type="EMBL" id="KAF9765066.1"/>
    </source>
</evidence>
<accession>A0A9P6H139</accession>
<evidence type="ECO:0008006" key="3">
    <source>
        <dbReference type="Google" id="ProtNLM"/>
    </source>
</evidence>
<dbReference type="AlphaFoldDB" id="A0A9P6H139"/>
<dbReference type="OrthoDB" id="346673at2759"/>
<comment type="caution">
    <text evidence="1">The sequence shown here is derived from an EMBL/GenBank/DDBJ whole genome shotgun (WGS) entry which is preliminary data.</text>
</comment>
<organism evidence="1 2">
    <name type="scientific">Nosema granulosis</name>
    <dbReference type="NCBI Taxonomy" id="83296"/>
    <lineage>
        <taxon>Eukaryota</taxon>
        <taxon>Fungi</taxon>
        <taxon>Fungi incertae sedis</taxon>
        <taxon>Microsporidia</taxon>
        <taxon>Nosematidae</taxon>
        <taxon>Nosema</taxon>
    </lineage>
</organism>
<name>A0A9P6H139_9MICR</name>
<proteinExistence type="predicted"/>
<dbReference type="EMBL" id="SBJO01000001">
    <property type="protein sequence ID" value="KAF9765066.1"/>
    <property type="molecule type" value="Genomic_DNA"/>
</dbReference>
<protein>
    <recommendedName>
        <fullName evidence="3">Origin recognition complex subunit 2</fullName>
    </recommendedName>
</protein>
<evidence type="ECO:0000313" key="2">
    <source>
        <dbReference type="Proteomes" id="UP000740883"/>
    </source>
</evidence>
<sequence>MKLIDFHKSCKKEYNILIKHFNILFYGYGNKKKTLEMIFPNAIHINNKFYTYRDIVDYLNGVFDTRCSTIKEIDSIIEKENILILYNFNFREKTHFRDLKKIKLVFTLERIDDYVDVEDLNVIFRDLTTFEDYDEDLVDIEINTDSQIKSLLKVVNNVPQNSRTVLKEILQTKKSKIDVNEVFELVKKPLMILSKNIIFNLISEFVDHDMLKLKDKTTIVVNIPKKYQAEILNNIKN</sequence>
<dbReference type="Proteomes" id="UP000740883">
    <property type="component" value="Unassembled WGS sequence"/>
</dbReference>
<gene>
    <name evidence="1" type="ORF">NGRA_0010</name>
</gene>